<dbReference type="OrthoDB" id="374045at2759"/>
<dbReference type="InParanoid" id="A0A448YRW8"/>
<dbReference type="GO" id="GO:0046872">
    <property type="term" value="F:metal ion binding"/>
    <property type="evidence" value="ECO:0007669"/>
    <property type="project" value="UniProtKB-KW"/>
</dbReference>
<dbReference type="InterPro" id="IPR038763">
    <property type="entry name" value="DHH_sf"/>
</dbReference>
<keyword evidence="2" id="KW-0479">Metal-binding</keyword>
<accession>A0A448YRW8</accession>
<gene>
    <name evidence="6" type="ORF">BRENAR_LOCUS4376</name>
</gene>
<comment type="cofactor">
    <cofactor evidence="1">
        <name>Mn(2+)</name>
        <dbReference type="ChEBI" id="CHEBI:29035"/>
    </cofactor>
</comment>
<protein>
    <submittedName>
        <fullName evidence="6">DEKNAAC104863</fullName>
    </submittedName>
</protein>
<keyword evidence="3" id="KW-0378">Hydrolase</keyword>
<name>A0A448YRW8_BRENA</name>
<organism evidence="6 7">
    <name type="scientific">Brettanomyces naardenensis</name>
    <name type="common">Yeast</name>
    <dbReference type="NCBI Taxonomy" id="13370"/>
    <lineage>
        <taxon>Eukaryota</taxon>
        <taxon>Fungi</taxon>
        <taxon>Dikarya</taxon>
        <taxon>Ascomycota</taxon>
        <taxon>Saccharomycotina</taxon>
        <taxon>Pichiomycetes</taxon>
        <taxon>Pichiales</taxon>
        <taxon>Pichiaceae</taxon>
        <taxon>Brettanomyces</taxon>
    </lineage>
</organism>
<evidence type="ECO:0000256" key="3">
    <source>
        <dbReference type="ARBA" id="ARBA00022801"/>
    </source>
</evidence>
<dbReference type="GO" id="GO:0005737">
    <property type="term" value="C:cytoplasm"/>
    <property type="evidence" value="ECO:0007669"/>
    <property type="project" value="InterPro"/>
</dbReference>
<evidence type="ECO:0000256" key="1">
    <source>
        <dbReference type="ARBA" id="ARBA00001936"/>
    </source>
</evidence>
<dbReference type="Pfam" id="PF01368">
    <property type="entry name" value="DHH"/>
    <property type="match status" value="1"/>
</dbReference>
<evidence type="ECO:0000313" key="6">
    <source>
        <dbReference type="EMBL" id="VEU23647.1"/>
    </source>
</evidence>
<evidence type="ECO:0000256" key="4">
    <source>
        <dbReference type="ARBA" id="ARBA00023211"/>
    </source>
</evidence>
<feature type="domain" description="DHHA2" evidence="5">
    <location>
        <begin position="231"/>
        <end position="375"/>
    </location>
</feature>
<dbReference type="PANTHER" id="PTHR12112">
    <property type="entry name" value="BNIP - RELATED"/>
    <property type="match status" value="1"/>
</dbReference>
<dbReference type="InterPro" id="IPR004097">
    <property type="entry name" value="DHHA2"/>
</dbReference>
<keyword evidence="4" id="KW-0464">Manganese</keyword>
<dbReference type="Pfam" id="PF02833">
    <property type="entry name" value="DHHA2"/>
    <property type="match status" value="1"/>
</dbReference>
<dbReference type="Gene3D" id="3.10.310.20">
    <property type="entry name" value="DHHA2 domain"/>
    <property type="match status" value="1"/>
</dbReference>
<reference evidence="6 7" key="1">
    <citation type="submission" date="2018-12" db="EMBL/GenBank/DDBJ databases">
        <authorList>
            <person name="Tiukova I."/>
            <person name="Dainat J."/>
        </authorList>
    </citation>
    <scope>NUCLEOTIDE SEQUENCE [LARGE SCALE GENOMIC DNA]</scope>
</reference>
<dbReference type="FunCoup" id="A0A448YRW8">
    <property type="interactions" value="246"/>
</dbReference>
<dbReference type="EMBL" id="CAACVR010000056">
    <property type="protein sequence ID" value="VEU23647.1"/>
    <property type="molecule type" value="Genomic_DNA"/>
</dbReference>
<dbReference type="STRING" id="13370.A0A448YRW8"/>
<keyword evidence="7" id="KW-1185">Reference proteome</keyword>
<dbReference type="InterPro" id="IPR038222">
    <property type="entry name" value="DHHA2_dom_sf"/>
</dbReference>
<evidence type="ECO:0000256" key="2">
    <source>
        <dbReference type="ARBA" id="ARBA00022723"/>
    </source>
</evidence>
<dbReference type="SUPFAM" id="SSF64182">
    <property type="entry name" value="DHH phosphoesterases"/>
    <property type="match status" value="1"/>
</dbReference>
<evidence type="ECO:0000313" key="7">
    <source>
        <dbReference type="Proteomes" id="UP000290900"/>
    </source>
</evidence>
<dbReference type="InterPro" id="IPR001667">
    <property type="entry name" value="DDH_dom"/>
</dbReference>
<sequence>MSLSLFLKSAKARFAKVGLQASSQMTKLTLVIGNQSSDMDSVVSAIAYSYFSSKSAESTEGIIFPILNIPHDDLRLRRDIEHALDSIHIHEDDLIFTDDLISLPSGSKINLILVDHNNFAGENEEIISKKYDTHVVGIIDHHADEHKFLDANPRVIQVNGSCSSLVLDHFKKEVLSGNLDLPTVRFFVSAILQDTDNLRDTLKTEKTDIDILGSLQAKYPALTNEILNNENKLLHKLKKSSEGFSFRDILRKDYKEYQCGNLKTGISSVRGSLDELEKTYTLKTMIETLRAWRIERRLDLAAMMNTYSSNKDHHRQLILLGDLDGSLVSETANALRNSLQLEDRTNILESDVRAFEQVNTAASRKQVAPLLTQFLQSI</sequence>
<dbReference type="AlphaFoldDB" id="A0A448YRW8"/>
<dbReference type="SMART" id="SM01131">
    <property type="entry name" value="DHHA2"/>
    <property type="match status" value="1"/>
</dbReference>
<proteinExistence type="predicted"/>
<dbReference type="Proteomes" id="UP000290900">
    <property type="component" value="Unassembled WGS sequence"/>
</dbReference>
<dbReference type="Gene3D" id="3.90.1640.10">
    <property type="entry name" value="inorganic pyrophosphatase (n-terminal core)"/>
    <property type="match status" value="1"/>
</dbReference>
<evidence type="ECO:0000259" key="5">
    <source>
        <dbReference type="SMART" id="SM01131"/>
    </source>
</evidence>
<dbReference type="GO" id="GO:0004309">
    <property type="term" value="F:exopolyphosphatase activity"/>
    <property type="evidence" value="ECO:0007669"/>
    <property type="project" value="TreeGrafter"/>
</dbReference>
<dbReference type="PANTHER" id="PTHR12112:SF39">
    <property type="entry name" value="EG:152A3.5 PROTEIN (FBGN0003116_PN PROTEIN)"/>
    <property type="match status" value="1"/>
</dbReference>